<dbReference type="GO" id="GO:0016787">
    <property type="term" value="F:hydrolase activity"/>
    <property type="evidence" value="ECO:0007669"/>
    <property type="project" value="UniProtKB-KW"/>
</dbReference>
<evidence type="ECO:0000313" key="2">
    <source>
        <dbReference type="EMBL" id="GFE25343.1"/>
    </source>
</evidence>
<dbReference type="SUPFAM" id="SSF56281">
    <property type="entry name" value="Metallo-hydrolase/oxidoreductase"/>
    <property type="match status" value="1"/>
</dbReference>
<reference evidence="2 3" key="1">
    <citation type="submission" date="2019-12" db="EMBL/GenBank/DDBJ databases">
        <title>Whole genome shotgun sequence of Streptomyces libani subsp. libani NBRC 13452.</title>
        <authorList>
            <person name="Ichikawa N."/>
            <person name="Kimura A."/>
            <person name="Kitahashi Y."/>
            <person name="Komaki H."/>
            <person name="Tamura T."/>
        </authorList>
    </citation>
    <scope>NUCLEOTIDE SEQUENCE [LARGE SCALE GENOMIC DNA]</scope>
    <source>
        <strain evidence="2 3">NBRC 13452</strain>
    </source>
</reference>
<gene>
    <name evidence="2" type="ORF">Sliba_57960</name>
</gene>
<dbReference type="AlphaFoldDB" id="A0A640TN17"/>
<organism evidence="2 3">
    <name type="scientific">Streptomyces nigrescens</name>
    <dbReference type="NCBI Taxonomy" id="1920"/>
    <lineage>
        <taxon>Bacteria</taxon>
        <taxon>Bacillati</taxon>
        <taxon>Actinomycetota</taxon>
        <taxon>Actinomycetes</taxon>
        <taxon>Kitasatosporales</taxon>
        <taxon>Streptomycetaceae</taxon>
        <taxon>Streptomyces</taxon>
    </lineage>
</organism>
<dbReference type="CDD" id="cd07721">
    <property type="entry name" value="yflN-like_MBL-fold"/>
    <property type="match status" value="1"/>
</dbReference>
<accession>A0A640TN17</accession>
<dbReference type="Pfam" id="PF00753">
    <property type="entry name" value="Lactamase_B"/>
    <property type="match status" value="1"/>
</dbReference>
<comment type="caution">
    <text evidence="2">The sequence shown here is derived from an EMBL/GenBank/DDBJ whole genome shotgun (WGS) entry which is preliminary data.</text>
</comment>
<dbReference type="InterPro" id="IPR050855">
    <property type="entry name" value="NDM-1-like"/>
</dbReference>
<proteinExistence type="predicted"/>
<sequence>MATGSVLASVQAMDALTEITPTVWQLAFPVGHVYLVALPDDGYAAIDTGVPGSAPAVLGALARLGGRPDQLRQIVLTHSHIDHMGSAADLVDATGARVLAGALDAPYIRGTAPEPAPVLSPAERSLFEGIMADFAAAGIPPLRPVEVDVALHEGDTLDGWPEPVRVLHVPGHTPGGIALHLPESRLLFPGDIIGTTPDGTRAVLGPGNVAREEAIASFRRLAALDEVDTVCVPHGVPLRTGARDVLAAATPEKDWQ</sequence>
<feature type="domain" description="Metallo-beta-lactamase" evidence="1">
    <location>
        <begin position="30"/>
        <end position="234"/>
    </location>
</feature>
<dbReference type="PANTHER" id="PTHR42951">
    <property type="entry name" value="METALLO-BETA-LACTAMASE DOMAIN-CONTAINING"/>
    <property type="match status" value="1"/>
</dbReference>
<dbReference type="PANTHER" id="PTHR42951:SF17">
    <property type="entry name" value="METALLO-BETA-LACTAMASE DOMAIN-CONTAINING PROTEIN"/>
    <property type="match status" value="1"/>
</dbReference>
<dbReference type="SMART" id="SM00849">
    <property type="entry name" value="Lactamase_B"/>
    <property type="match status" value="1"/>
</dbReference>
<name>A0A640TN17_STRNI</name>
<protein>
    <submittedName>
        <fullName evidence="2">MBL fold metallo-hydrolase</fullName>
    </submittedName>
</protein>
<dbReference type="InterPro" id="IPR036866">
    <property type="entry name" value="RibonucZ/Hydroxyglut_hydro"/>
</dbReference>
<dbReference type="Proteomes" id="UP000429552">
    <property type="component" value="Unassembled WGS sequence"/>
</dbReference>
<dbReference type="InterPro" id="IPR001279">
    <property type="entry name" value="Metallo-B-lactamas"/>
</dbReference>
<evidence type="ECO:0000313" key="3">
    <source>
        <dbReference type="Proteomes" id="UP000429552"/>
    </source>
</evidence>
<keyword evidence="2" id="KW-0378">Hydrolase</keyword>
<dbReference type="EMBL" id="BLIP01000001">
    <property type="protein sequence ID" value="GFE25343.1"/>
    <property type="molecule type" value="Genomic_DNA"/>
</dbReference>
<evidence type="ECO:0000259" key="1">
    <source>
        <dbReference type="SMART" id="SM00849"/>
    </source>
</evidence>
<dbReference type="Gene3D" id="3.60.15.10">
    <property type="entry name" value="Ribonuclease Z/Hydroxyacylglutathione hydrolase-like"/>
    <property type="match status" value="1"/>
</dbReference>